<proteinExistence type="predicted"/>
<feature type="non-terminal residue" evidence="2">
    <location>
        <position position="1"/>
    </location>
</feature>
<evidence type="ECO:0000313" key="3">
    <source>
        <dbReference type="Proteomes" id="UP000728032"/>
    </source>
</evidence>
<dbReference type="Proteomes" id="UP000728032">
    <property type="component" value="Unassembled WGS sequence"/>
</dbReference>
<dbReference type="EMBL" id="OC942165">
    <property type="protein sequence ID" value="CAD7662336.1"/>
    <property type="molecule type" value="Genomic_DNA"/>
</dbReference>
<evidence type="ECO:0000313" key="2">
    <source>
        <dbReference type="EMBL" id="CAD7662336.1"/>
    </source>
</evidence>
<name>A0A7R9MLK5_9ACAR</name>
<reference evidence="2" key="1">
    <citation type="submission" date="2020-11" db="EMBL/GenBank/DDBJ databases">
        <authorList>
            <person name="Tran Van P."/>
        </authorList>
    </citation>
    <scope>NUCLEOTIDE SEQUENCE</scope>
</reference>
<gene>
    <name evidence="2" type="ORF">ONB1V03_LOCUS18896</name>
</gene>
<dbReference type="OrthoDB" id="6523134at2759"/>
<protein>
    <submittedName>
        <fullName evidence="2">Uncharacterized protein</fullName>
    </submittedName>
</protein>
<sequence length="156" mass="17591">MNNYLIILLLFCVIYQSSIPLCWAQTYRCDVEEKVTNKALKEIFLFAADKQKFPTNGAEMKGYCDANIQNEKVIKTYGDKCLKPNTKRIVNLLIYSIVKNGASTCKSKRRSLDFQRAGKCGNAGQPGNRKCWDEWVIASGGIAVIDDHKMKIPLSC</sequence>
<dbReference type="EMBL" id="CAJPVJ010027340">
    <property type="protein sequence ID" value="CAG2179472.1"/>
    <property type="molecule type" value="Genomic_DNA"/>
</dbReference>
<keyword evidence="1" id="KW-0732">Signal</keyword>
<dbReference type="AlphaFoldDB" id="A0A7R9MLK5"/>
<evidence type="ECO:0000256" key="1">
    <source>
        <dbReference type="SAM" id="SignalP"/>
    </source>
</evidence>
<organism evidence="2">
    <name type="scientific">Oppiella nova</name>
    <dbReference type="NCBI Taxonomy" id="334625"/>
    <lineage>
        <taxon>Eukaryota</taxon>
        <taxon>Metazoa</taxon>
        <taxon>Ecdysozoa</taxon>
        <taxon>Arthropoda</taxon>
        <taxon>Chelicerata</taxon>
        <taxon>Arachnida</taxon>
        <taxon>Acari</taxon>
        <taxon>Acariformes</taxon>
        <taxon>Sarcoptiformes</taxon>
        <taxon>Oribatida</taxon>
        <taxon>Brachypylina</taxon>
        <taxon>Oppioidea</taxon>
        <taxon>Oppiidae</taxon>
        <taxon>Oppiella</taxon>
    </lineage>
</organism>
<feature type="signal peptide" evidence="1">
    <location>
        <begin position="1"/>
        <end position="24"/>
    </location>
</feature>
<feature type="chain" id="PRO_5035592762" evidence="1">
    <location>
        <begin position="25"/>
        <end position="156"/>
    </location>
</feature>
<keyword evidence="3" id="KW-1185">Reference proteome</keyword>
<accession>A0A7R9MLK5</accession>